<feature type="coiled-coil region" evidence="1">
    <location>
        <begin position="394"/>
        <end position="456"/>
    </location>
</feature>
<gene>
    <name evidence="4" type="ORF">HNQ88_001181</name>
</gene>
<keyword evidence="5" id="KW-1185">Reference proteome</keyword>
<dbReference type="Pfam" id="PF13185">
    <property type="entry name" value="GAF_2"/>
    <property type="match status" value="1"/>
</dbReference>
<feature type="transmembrane region" description="Helical" evidence="2">
    <location>
        <begin position="52"/>
        <end position="68"/>
    </location>
</feature>
<evidence type="ECO:0000256" key="1">
    <source>
        <dbReference type="SAM" id="Coils"/>
    </source>
</evidence>
<feature type="domain" description="GAF" evidence="3">
    <location>
        <begin position="256"/>
        <end position="388"/>
    </location>
</feature>
<dbReference type="RefSeq" id="WP_309937676.1">
    <property type="nucleotide sequence ID" value="NZ_AP025305.1"/>
</dbReference>
<evidence type="ECO:0000313" key="4">
    <source>
        <dbReference type="EMBL" id="MDR6238205.1"/>
    </source>
</evidence>
<protein>
    <submittedName>
        <fullName evidence="4">Competence protein ComGC</fullName>
    </submittedName>
</protein>
<dbReference type="EMBL" id="JAVDQD010000001">
    <property type="protein sequence ID" value="MDR6238205.1"/>
    <property type="molecule type" value="Genomic_DNA"/>
</dbReference>
<keyword evidence="2" id="KW-0472">Membrane</keyword>
<keyword evidence="2" id="KW-1133">Transmembrane helix</keyword>
<feature type="transmembrane region" description="Helical" evidence="2">
    <location>
        <begin position="26"/>
        <end position="46"/>
    </location>
</feature>
<evidence type="ECO:0000256" key="2">
    <source>
        <dbReference type="SAM" id="Phobius"/>
    </source>
</evidence>
<name>A0AAE3XKI8_9BACT</name>
<feature type="transmembrane region" description="Helical" evidence="2">
    <location>
        <begin position="104"/>
        <end position="124"/>
    </location>
</feature>
<comment type="caution">
    <text evidence="4">The sequence shown here is derived from an EMBL/GenBank/DDBJ whole genome shotgun (WGS) entry which is preliminary data.</text>
</comment>
<dbReference type="AlphaFoldDB" id="A0AAE3XKI8"/>
<dbReference type="Gene3D" id="3.30.450.40">
    <property type="match status" value="1"/>
</dbReference>
<feature type="transmembrane region" description="Helical" evidence="2">
    <location>
        <begin position="162"/>
        <end position="182"/>
    </location>
</feature>
<organism evidence="4 5">
    <name type="scientific">Aureibacter tunicatorum</name>
    <dbReference type="NCBI Taxonomy" id="866807"/>
    <lineage>
        <taxon>Bacteria</taxon>
        <taxon>Pseudomonadati</taxon>
        <taxon>Bacteroidota</taxon>
        <taxon>Cytophagia</taxon>
        <taxon>Cytophagales</taxon>
        <taxon>Persicobacteraceae</taxon>
        <taxon>Aureibacter</taxon>
    </lineage>
</organism>
<dbReference type="InterPro" id="IPR029016">
    <property type="entry name" value="GAF-like_dom_sf"/>
</dbReference>
<sequence>MKFINKIYNLGVSEEMDDQDKFKYKFSNFIAGLMVVFSFLYTILLYFKGAELYKPIILELAFLSILLLNHYNKINISRAILAGFSPVMLFWGHLGILYEDESPAVGFVILQLVCCILPWTVFNVKEYGKTILFTLWGTGLMMATFFVGGMSPMPQPEKVAFFQSPLSIVIGIFFVLLISFMLKYITYVSDNHNQSLLNEVGKQNEEIELRHEETKKYLEELEEKQGQENERQWVNDGINSIVHMLQSQQDAGELLYDQIMNNVTNYLEANQGAFYLVEENDEGGIVLNLKASYAYSRKKYIEKEVLAGEGLLGQTYFEKKTLYLTEVPENYVNITSGLGQALPRAIIIEPCLQNKKVVAVMEFASFNEIEEKKREYLKAISEIIASFINNYEMNLQTQRLLEESQNHADEMRAQEEELRQNLEEMQSLQDEMNSRMQSFEVAMKEKDEEIRRLKAS</sequence>
<feature type="coiled-coil region" evidence="1">
    <location>
        <begin position="204"/>
        <end position="231"/>
    </location>
</feature>
<feature type="transmembrane region" description="Helical" evidence="2">
    <location>
        <begin position="131"/>
        <end position="150"/>
    </location>
</feature>
<reference evidence="4" key="1">
    <citation type="submission" date="2023-07" db="EMBL/GenBank/DDBJ databases">
        <title>Genomic Encyclopedia of Type Strains, Phase IV (KMG-IV): sequencing the most valuable type-strain genomes for metagenomic binning, comparative biology and taxonomic classification.</title>
        <authorList>
            <person name="Goeker M."/>
        </authorList>
    </citation>
    <scope>NUCLEOTIDE SEQUENCE</scope>
    <source>
        <strain evidence="4">DSM 26174</strain>
    </source>
</reference>
<dbReference type="InterPro" id="IPR003018">
    <property type="entry name" value="GAF"/>
</dbReference>
<proteinExistence type="predicted"/>
<evidence type="ECO:0000259" key="3">
    <source>
        <dbReference type="Pfam" id="PF13185"/>
    </source>
</evidence>
<dbReference type="SUPFAM" id="SSF55781">
    <property type="entry name" value="GAF domain-like"/>
    <property type="match status" value="1"/>
</dbReference>
<feature type="transmembrane region" description="Helical" evidence="2">
    <location>
        <begin position="80"/>
        <end position="98"/>
    </location>
</feature>
<keyword evidence="2" id="KW-0812">Transmembrane</keyword>
<keyword evidence="1" id="KW-0175">Coiled coil</keyword>
<evidence type="ECO:0000313" key="5">
    <source>
        <dbReference type="Proteomes" id="UP001185092"/>
    </source>
</evidence>
<accession>A0AAE3XKI8</accession>
<dbReference type="Proteomes" id="UP001185092">
    <property type="component" value="Unassembled WGS sequence"/>
</dbReference>